<evidence type="ECO:0000313" key="2">
    <source>
        <dbReference type="Proteomes" id="UP001365542"/>
    </source>
</evidence>
<gene>
    <name evidence="1" type="ORF">TWF694_006749</name>
</gene>
<comment type="caution">
    <text evidence="1">The sequence shown here is derived from an EMBL/GenBank/DDBJ whole genome shotgun (WGS) entry which is preliminary data.</text>
</comment>
<accession>A0AAV9XSV1</accession>
<protein>
    <recommendedName>
        <fullName evidence="3">NAD(P)-binding domain-containing protein</fullName>
    </recommendedName>
</protein>
<reference evidence="1 2" key="1">
    <citation type="submission" date="2019-10" db="EMBL/GenBank/DDBJ databases">
        <authorList>
            <person name="Palmer J.M."/>
        </authorList>
    </citation>
    <scope>NUCLEOTIDE SEQUENCE [LARGE SCALE GENOMIC DNA]</scope>
    <source>
        <strain evidence="1 2">TWF694</strain>
    </source>
</reference>
<name>A0AAV9XSV1_9PEZI</name>
<sequence>MSASESSIPVFTLGRSPHIGKTLQDKILPEFDLVHFSTSPESAKEELNRLLSGEHVVLASGIGSNKDRPPNEQRLPWLLAIGTAFSQEEYDDMKNSIDLTGGGNLSGDQIPVWVNRYPEDSTPKGSDGQALTPFLPDGQFNPELVKAVVHTAKTRYTETAKTHGLM</sequence>
<keyword evidence="2" id="KW-1185">Reference proteome</keyword>
<organism evidence="1 2">
    <name type="scientific">Orbilia ellipsospora</name>
    <dbReference type="NCBI Taxonomy" id="2528407"/>
    <lineage>
        <taxon>Eukaryota</taxon>
        <taxon>Fungi</taxon>
        <taxon>Dikarya</taxon>
        <taxon>Ascomycota</taxon>
        <taxon>Pezizomycotina</taxon>
        <taxon>Orbiliomycetes</taxon>
        <taxon>Orbiliales</taxon>
        <taxon>Orbiliaceae</taxon>
        <taxon>Orbilia</taxon>
    </lineage>
</organism>
<proteinExistence type="predicted"/>
<dbReference type="Proteomes" id="UP001365542">
    <property type="component" value="Unassembled WGS sequence"/>
</dbReference>
<evidence type="ECO:0008006" key="3">
    <source>
        <dbReference type="Google" id="ProtNLM"/>
    </source>
</evidence>
<dbReference type="AlphaFoldDB" id="A0AAV9XSV1"/>
<dbReference type="EMBL" id="JAVHJO010000002">
    <property type="protein sequence ID" value="KAK6542808.1"/>
    <property type="molecule type" value="Genomic_DNA"/>
</dbReference>
<evidence type="ECO:0000313" key="1">
    <source>
        <dbReference type="EMBL" id="KAK6542808.1"/>
    </source>
</evidence>